<evidence type="ECO:0000313" key="3">
    <source>
        <dbReference type="EMBL" id="ADP16781.1"/>
    </source>
</evidence>
<accession>E3HJ39</accession>
<dbReference type="InterPro" id="IPR005064">
    <property type="entry name" value="BUG"/>
</dbReference>
<evidence type="ECO:0000313" key="4">
    <source>
        <dbReference type="Proteomes" id="UP000006876"/>
    </source>
</evidence>
<dbReference type="eggNOG" id="COG3181">
    <property type="taxonomic scope" value="Bacteria"/>
</dbReference>
<dbReference type="Pfam" id="PF03401">
    <property type="entry name" value="TctC"/>
    <property type="match status" value="1"/>
</dbReference>
<dbReference type="STRING" id="762376.AXYL_03461"/>
<keyword evidence="3" id="KW-0675">Receptor</keyword>
<dbReference type="CDD" id="cd13578">
    <property type="entry name" value="PBP2_Bug27"/>
    <property type="match status" value="1"/>
</dbReference>
<dbReference type="AlphaFoldDB" id="E3HJ39"/>
<gene>
    <name evidence="3" type="ordered locus">AXYL_03461</name>
</gene>
<protein>
    <submittedName>
        <fullName evidence="3">Extra-cytoplasmic solute receptor family protein 74</fullName>
    </submittedName>
</protein>
<dbReference type="Proteomes" id="UP000006876">
    <property type="component" value="Chromosome"/>
</dbReference>
<reference evidence="3 4" key="1">
    <citation type="journal article" date="2011" name="J. Bacteriol.">
        <title>Complete genome sequence of the haloaromatic acid-degrading bacterium Achromobacter xylosoxidans A8.</title>
        <authorList>
            <person name="Strnad H."/>
            <person name="Ridl J."/>
            <person name="Paces J."/>
            <person name="Kolar M."/>
            <person name="Vlcek C."/>
            <person name="Paces V."/>
        </authorList>
    </citation>
    <scope>NUCLEOTIDE SEQUENCE [LARGE SCALE GENOMIC DNA]</scope>
    <source>
        <strain evidence="3 4">A8</strain>
    </source>
</reference>
<dbReference type="EMBL" id="CP002287">
    <property type="protein sequence ID" value="ADP16781.1"/>
    <property type="molecule type" value="Genomic_DNA"/>
</dbReference>
<evidence type="ECO:0000256" key="2">
    <source>
        <dbReference type="SAM" id="SignalP"/>
    </source>
</evidence>
<keyword evidence="2" id="KW-0732">Signal</keyword>
<sequence>MNPGTDPRSPKETLVRISILTALAASALLAASAAKAQDYPRMPIRLIVPYSAGGMTDVVARVIGQKLGERLGQPVIVENRTGAATIIGAEMVANAKPDGYTLLAATNTTLTINPWLYPKLPYDAVKSFAPIALIASTPSVIVVNPKVPAQTLEQFVTLAQAKPGEFSYASYGAGSTAHLAGEMLRSRAKINLLHVPYKGSAPAKAAVMGGEVSVTFEPAFTGLPQIQAGKLTALAVMSDKRSAVLPQLSTTAELGYPDMKMSAWVGILAPAGTPPAIVKSLSGTIEQVMAQADVREALLRSGGEPVGYFGEAFSAYMREESARYGQVIKDANIRID</sequence>
<dbReference type="Gene3D" id="3.40.190.10">
    <property type="entry name" value="Periplasmic binding protein-like II"/>
    <property type="match status" value="1"/>
</dbReference>
<dbReference type="PANTHER" id="PTHR42928:SF5">
    <property type="entry name" value="BLR1237 PROTEIN"/>
    <property type="match status" value="1"/>
</dbReference>
<dbReference type="InterPro" id="IPR042100">
    <property type="entry name" value="Bug_dom1"/>
</dbReference>
<dbReference type="Gene3D" id="3.40.190.150">
    <property type="entry name" value="Bordetella uptake gene, domain 1"/>
    <property type="match status" value="1"/>
</dbReference>
<proteinExistence type="inferred from homology"/>
<organism evidence="3 4">
    <name type="scientific">Achromobacter xylosoxidans (strain A8)</name>
    <dbReference type="NCBI Taxonomy" id="762376"/>
    <lineage>
        <taxon>Bacteria</taxon>
        <taxon>Pseudomonadati</taxon>
        <taxon>Pseudomonadota</taxon>
        <taxon>Betaproteobacteria</taxon>
        <taxon>Burkholderiales</taxon>
        <taxon>Alcaligenaceae</taxon>
        <taxon>Achromobacter</taxon>
    </lineage>
</organism>
<feature type="signal peptide" evidence="2">
    <location>
        <begin position="1"/>
        <end position="36"/>
    </location>
</feature>
<dbReference type="SUPFAM" id="SSF53850">
    <property type="entry name" value="Periplasmic binding protein-like II"/>
    <property type="match status" value="1"/>
</dbReference>
<dbReference type="HOGENOM" id="CLU_045683_0_0_4"/>
<dbReference type="PIRSF" id="PIRSF017082">
    <property type="entry name" value="YflP"/>
    <property type="match status" value="1"/>
</dbReference>
<name>E3HJ39_ACHXA</name>
<dbReference type="OrthoDB" id="8678477at2"/>
<feature type="chain" id="PRO_5003171067" evidence="2">
    <location>
        <begin position="37"/>
        <end position="336"/>
    </location>
</feature>
<dbReference type="KEGG" id="axy:AXYL_03461"/>
<evidence type="ECO:0000256" key="1">
    <source>
        <dbReference type="ARBA" id="ARBA00006987"/>
    </source>
</evidence>
<dbReference type="PANTHER" id="PTHR42928">
    <property type="entry name" value="TRICARBOXYLATE-BINDING PROTEIN"/>
    <property type="match status" value="1"/>
</dbReference>
<comment type="similarity">
    <text evidence="1">Belongs to the UPF0065 (bug) family.</text>
</comment>